<evidence type="ECO:0008006" key="2">
    <source>
        <dbReference type="Google" id="ProtNLM"/>
    </source>
</evidence>
<reference evidence="1" key="1">
    <citation type="journal article" date="2019" name="Sci. Rep.">
        <title>Draft genome of Tanacetum cinerariifolium, the natural source of mosquito coil.</title>
        <authorList>
            <person name="Yamashiro T."/>
            <person name="Shiraishi A."/>
            <person name="Satake H."/>
            <person name="Nakayama K."/>
        </authorList>
    </citation>
    <scope>NUCLEOTIDE SEQUENCE</scope>
</reference>
<evidence type="ECO:0000313" key="1">
    <source>
        <dbReference type="EMBL" id="GFC76543.1"/>
    </source>
</evidence>
<sequence length="83" mass="9667">MMTDKYCPRAEIKKLKTEMWELKTKVEKYIGGLPDTIHDSVKATRTKTMQEAIEFATELMDKRIRDVVENKQKFKGTSGNNQN</sequence>
<dbReference type="EMBL" id="BKCJ011056796">
    <property type="protein sequence ID" value="GFC76543.1"/>
    <property type="molecule type" value="Genomic_DNA"/>
</dbReference>
<accession>A0A699QTB9</accession>
<protein>
    <recommendedName>
        <fullName evidence="2">Reverse transcriptase domain-containing protein</fullName>
    </recommendedName>
</protein>
<comment type="caution">
    <text evidence="1">The sequence shown here is derived from an EMBL/GenBank/DDBJ whole genome shotgun (WGS) entry which is preliminary data.</text>
</comment>
<proteinExistence type="predicted"/>
<organism evidence="1">
    <name type="scientific">Tanacetum cinerariifolium</name>
    <name type="common">Dalmatian daisy</name>
    <name type="synonym">Chrysanthemum cinerariifolium</name>
    <dbReference type="NCBI Taxonomy" id="118510"/>
    <lineage>
        <taxon>Eukaryota</taxon>
        <taxon>Viridiplantae</taxon>
        <taxon>Streptophyta</taxon>
        <taxon>Embryophyta</taxon>
        <taxon>Tracheophyta</taxon>
        <taxon>Spermatophyta</taxon>
        <taxon>Magnoliopsida</taxon>
        <taxon>eudicotyledons</taxon>
        <taxon>Gunneridae</taxon>
        <taxon>Pentapetalae</taxon>
        <taxon>asterids</taxon>
        <taxon>campanulids</taxon>
        <taxon>Asterales</taxon>
        <taxon>Asteraceae</taxon>
        <taxon>Asteroideae</taxon>
        <taxon>Anthemideae</taxon>
        <taxon>Anthemidinae</taxon>
        <taxon>Tanacetum</taxon>
    </lineage>
</organism>
<gene>
    <name evidence="1" type="ORF">Tci_848513</name>
</gene>
<dbReference type="AlphaFoldDB" id="A0A699QTB9"/>
<name>A0A699QTB9_TANCI</name>